<reference evidence="5 6" key="1">
    <citation type="journal article" date="2018" name="Mol. Plant">
        <title>The genome of Artemisia annua provides insight into the evolution of Asteraceae family and artemisinin biosynthesis.</title>
        <authorList>
            <person name="Shen Q."/>
            <person name="Zhang L."/>
            <person name="Liao Z."/>
            <person name="Wang S."/>
            <person name="Yan T."/>
            <person name="Shi P."/>
            <person name="Liu M."/>
            <person name="Fu X."/>
            <person name="Pan Q."/>
            <person name="Wang Y."/>
            <person name="Lv Z."/>
            <person name="Lu X."/>
            <person name="Zhang F."/>
            <person name="Jiang W."/>
            <person name="Ma Y."/>
            <person name="Chen M."/>
            <person name="Hao X."/>
            <person name="Li L."/>
            <person name="Tang Y."/>
            <person name="Lv G."/>
            <person name="Zhou Y."/>
            <person name="Sun X."/>
            <person name="Brodelius P.E."/>
            <person name="Rose J.K.C."/>
            <person name="Tang K."/>
        </authorList>
    </citation>
    <scope>NUCLEOTIDE SEQUENCE [LARGE SCALE GENOMIC DNA]</scope>
    <source>
        <strain evidence="6">cv. Huhao1</strain>
        <tissue evidence="5">Leaf</tissue>
    </source>
</reference>
<evidence type="ECO:0000259" key="3">
    <source>
        <dbReference type="Pfam" id="PF03372"/>
    </source>
</evidence>
<comment type="caution">
    <text evidence="5">The sequence shown here is derived from an EMBL/GenBank/DDBJ whole genome shotgun (WGS) entry which is preliminary data.</text>
</comment>
<dbReference type="GO" id="GO:0003964">
    <property type="term" value="F:RNA-directed DNA polymerase activity"/>
    <property type="evidence" value="ECO:0007669"/>
    <property type="project" value="UniProtKB-KW"/>
</dbReference>
<feature type="region of interest" description="Disordered" evidence="2">
    <location>
        <begin position="341"/>
        <end position="367"/>
    </location>
</feature>
<keyword evidence="1" id="KW-0175">Coiled coil</keyword>
<keyword evidence="5" id="KW-0548">Nucleotidyltransferase</keyword>
<evidence type="ECO:0000256" key="1">
    <source>
        <dbReference type="SAM" id="Coils"/>
    </source>
</evidence>
<evidence type="ECO:0000256" key="2">
    <source>
        <dbReference type="SAM" id="MobiDB-lite"/>
    </source>
</evidence>
<proteinExistence type="predicted"/>
<accession>A0A2U1QIY2</accession>
<evidence type="ECO:0000313" key="5">
    <source>
        <dbReference type="EMBL" id="PWA97953.1"/>
    </source>
</evidence>
<dbReference type="Pfam" id="PF03372">
    <property type="entry name" value="Exo_endo_phos"/>
    <property type="match status" value="1"/>
</dbReference>
<evidence type="ECO:0000259" key="4">
    <source>
        <dbReference type="Pfam" id="PF13966"/>
    </source>
</evidence>
<feature type="coiled-coil region" evidence="1">
    <location>
        <begin position="727"/>
        <end position="757"/>
    </location>
</feature>
<keyword evidence="6" id="KW-1185">Reference proteome</keyword>
<sequence>MFMNDGFLSGMNGIGNLYTAKDPRCTPDLFALACGPLSTATSINSCVVNGVKFVRGNNMGFRRNPIPEEIQKRITKLFVTNLQDRCSGADLAGVLRQHGDKDEMTRNLSNIKMGMFKLEINIARFVLEDGEIREERVHKPTQTKVPPTRNMGGSTARFVKKGVFSFKQALTGERRGEEVQDRSVILDDRIQAHEDLLCRSLVLKLGSFEVLRNIQNILKDMGLGGGMLRYLGGLQLLISFNSNENAIMARDEFSGRPNEFLSAEVWDGQDIAFERIASVKIHGVPIHLRTNDTLDKVANLFGGEASIVWKDKLYSVWINENSGVWVPDFLSLKQTRPKADENVAHGYSSSEESDHGNNDRPNKETRIDLDDPFGLEPLILGSGVNLQRGTTGPIDFNVLNSGCPQQPSFYACEETPQQPVKDVRPAAAAEPNDRVTEEVYETTRLGAVIGAHLDNFQSLVKESVEQDGRQSGVGVAGKSAWVKGMVENYGIDFLAFQETSVSRVGGFDFSRMWGSSDFQSDVVEASGRSGGLANLWNPKKFKKTSDERDTNFIVTSGILVKDGTLLNVVNIYAPKKTTKKRALWDRLRGVIDSKPVMWILLGDFNAEYQMRDYKFTFLAGKDNGFKMSKIDRVLVCQDFFNRWPLACLRALPRGLSDHCPLLLSLEDSNYGAKPFRWFNSWLDREGCVDIVSNSLISCAFEGPADIVIIKKLNFLRGVLKEWWSSILKTEGEALANLKEDIEKFERIMEERDLAEEETWESELGEFEGVLLPNGGPILSHLFYADDALIVGKWSNANMKKTSRLLRIFYLCSGLKINIHKSYLYGMGISGEDLNNLAGSLGCKIETIQYRLSSWKAKTLSIGGRLTLVKSVLSSLPIYYLSLYKAPKAVIEKIESLMRNFLWAGTSEEKKLHWVSWEVVTLHKREGGLGVAKLDDVNATLLLKWAWRFKIQLGSLWRNVVEVIYGGRNKWNFLPVARNLTGCWKSLVTSIEQMQINGKQASWFFKGIMGNGEALRFWKDRWFGDKILMDRWPALFAMETNKNCRIIDRFRVLGSSACLASGWGNKDDWCWDEEGNRIFTVANVKRWLREDRNDSRNHLFKWESWVPLRINIHMWRTEMNRLPTRLALQRRQISLPSTLCPLCDVDDENCAHIFLHCGFAFGVWSLFENGAKLTVRLCSIWMTCS</sequence>
<feature type="domain" description="Endonuclease/exonuclease/phosphatase" evidence="3">
    <location>
        <begin position="483"/>
        <end position="658"/>
    </location>
</feature>
<dbReference type="SUPFAM" id="SSF56219">
    <property type="entry name" value="DNase I-like"/>
    <property type="match status" value="1"/>
</dbReference>
<keyword evidence="5" id="KW-0695">RNA-directed DNA polymerase</keyword>
<dbReference type="AlphaFoldDB" id="A0A2U1QIY2"/>
<dbReference type="Pfam" id="PF13966">
    <property type="entry name" value="zf-RVT"/>
    <property type="match status" value="1"/>
</dbReference>
<dbReference type="Gene3D" id="3.60.10.10">
    <property type="entry name" value="Endonuclease/exonuclease/phosphatase"/>
    <property type="match status" value="1"/>
</dbReference>
<protein>
    <submittedName>
        <fullName evidence="5">RNA-directed DNA polymerase, eukaryota, Reverse transcriptase zinc-binding domain protein</fullName>
    </submittedName>
</protein>
<evidence type="ECO:0000313" key="6">
    <source>
        <dbReference type="Proteomes" id="UP000245207"/>
    </source>
</evidence>
<dbReference type="PANTHER" id="PTHR33116">
    <property type="entry name" value="REVERSE TRANSCRIPTASE ZINC-BINDING DOMAIN-CONTAINING PROTEIN-RELATED-RELATED"/>
    <property type="match status" value="1"/>
</dbReference>
<feature type="domain" description="Reverse transcriptase zinc-binding" evidence="4">
    <location>
        <begin position="1078"/>
        <end position="1163"/>
    </location>
</feature>
<dbReference type="InterPro" id="IPR036691">
    <property type="entry name" value="Endo/exonu/phosph_ase_sf"/>
</dbReference>
<dbReference type="InterPro" id="IPR026960">
    <property type="entry name" value="RVT-Znf"/>
</dbReference>
<dbReference type="PANTHER" id="PTHR33116:SF78">
    <property type="entry name" value="OS12G0587133 PROTEIN"/>
    <property type="match status" value="1"/>
</dbReference>
<dbReference type="EMBL" id="PKPP01000091">
    <property type="protein sequence ID" value="PWA97953.1"/>
    <property type="molecule type" value="Genomic_DNA"/>
</dbReference>
<name>A0A2U1QIY2_ARTAN</name>
<dbReference type="OrthoDB" id="8942927at2759"/>
<organism evidence="5 6">
    <name type="scientific">Artemisia annua</name>
    <name type="common">Sweet wormwood</name>
    <dbReference type="NCBI Taxonomy" id="35608"/>
    <lineage>
        <taxon>Eukaryota</taxon>
        <taxon>Viridiplantae</taxon>
        <taxon>Streptophyta</taxon>
        <taxon>Embryophyta</taxon>
        <taxon>Tracheophyta</taxon>
        <taxon>Spermatophyta</taxon>
        <taxon>Magnoliopsida</taxon>
        <taxon>eudicotyledons</taxon>
        <taxon>Gunneridae</taxon>
        <taxon>Pentapetalae</taxon>
        <taxon>asterids</taxon>
        <taxon>campanulids</taxon>
        <taxon>Asterales</taxon>
        <taxon>Asteraceae</taxon>
        <taxon>Asteroideae</taxon>
        <taxon>Anthemideae</taxon>
        <taxon>Artemisiinae</taxon>
        <taxon>Artemisia</taxon>
    </lineage>
</organism>
<dbReference type="Proteomes" id="UP000245207">
    <property type="component" value="Unassembled WGS sequence"/>
</dbReference>
<keyword evidence="5" id="KW-0808">Transferase</keyword>
<feature type="compositionally biased region" description="Basic and acidic residues" evidence="2">
    <location>
        <begin position="352"/>
        <end position="367"/>
    </location>
</feature>
<dbReference type="InterPro" id="IPR005135">
    <property type="entry name" value="Endo/exonuclease/phosphatase"/>
</dbReference>
<gene>
    <name evidence="5" type="ORF">CTI12_AA024130</name>
</gene>